<protein>
    <submittedName>
        <fullName evidence="1">Uncharacterized protein</fullName>
    </submittedName>
</protein>
<organism evidence="1">
    <name type="scientific">Anguilla anguilla</name>
    <name type="common">European freshwater eel</name>
    <name type="synonym">Muraena anguilla</name>
    <dbReference type="NCBI Taxonomy" id="7936"/>
    <lineage>
        <taxon>Eukaryota</taxon>
        <taxon>Metazoa</taxon>
        <taxon>Chordata</taxon>
        <taxon>Craniata</taxon>
        <taxon>Vertebrata</taxon>
        <taxon>Euteleostomi</taxon>
        <taxon>Actinopterygii</taxon>
        <taxon>Neopterygii</taxon>
        <taxon>Teleostei</taxon>
        <taxon>Anguilliformes</taxon>
        <taxon>Anguillidae</taxon>
        <taxon>Anguilla</taxon>
    </lineage>
</organism>
<name>A0A0E9PZF9_ANGAN</name>
<proteinExistence type="predicted"/>
<evidence type="ECO:0000313" key="1">
    <source>
        <dbReference type="EMBL" id="JAH09233.1"/>
    </source>
</evidence>
<sequence>MAVSCAKTNSLPLVGSNRTSRIKQSEDFPQIHTDWRLLEMCTASLRCQRFDRSHSQRNQNRLNSLALRGCQCSEWREELLQD</sequence>
<accession>A0A0E9PZF9</accession>
<dbReference type="EMBL" id="GBXM01099344">
    <property type="protein sequence ID" value="JAH09233.1"/>
    <property type="molecule type" value="Transcribed_RNA"/>
</dbReference>
<reference evidence="1" key="2">
    <citation type="journal article" date="2015" name="Fish Shellfish Immunol.">
        <title>Early steps in the European eel (Anguilla anguilla)-Vibrio vulnificus interaction in the gills: Role of the RtxA13 toxin.</title>
        <authorList>
            <person name="Callol A."/>
            <person name="Pajuelo D."/>
            <person name="Ebbesson L."/>
            <person name="Teles M."/>
            <person name="MacKenzie S."/>
            <person name="Amaro C."/>
        </authorList>
    </citation>
    <scope>NUCLEOTIDE SEQUENCE</scope>
</reference>
<dbReference type="AlphaFoldDB" id="A0A0E9PZF9"/>
<reference evidence="1" key="1">
    <citation type="submission" date="2014-11" db="EMBL/GenBank/DDBJ databases">
        <authorList>
            <person name="Amaro Gonzalez C."/>
        </authorList>
    </citation>
    <scope>NUCLEOTIDE SEQUENCE</scope>
</reference>